<dbReference type="RefSeq" id="WP_271011528.1">
    <property type="nucleotide sequence ID" value="NZ_JAQIFT010000025.1"/>
</dbReference>
<evidence type="ECO:0000313" key="2">
    <source>
        <dbReference type="Proteomes" id="UP001169242"/>
    </source>
</evidence>
<organism evidence="1 2">
    <name type="scientific">Holtiella tumoricola</name>
    <dbReference type="NCBI Taxonomy" id="3018743"/>
    <lineage>
        <taxon>Bacteria</taxon>
        <taxon>Bacillati</taxon>
        <taxon>Bacillota</taxon>
        <taxon>Clostridia</taxon>
        <taxon>Lachnospirales</taxon>
        <taxon>Cellulosilyticaceae</taxon>
        <taxon>Holtiella</taxon>
    </lineage>
</organism>
<comment type="caution">
    <text evidence="1">The sequence shown here is derived from an EMBL/GenBank/DDBJ whole genome shotgun (WGS) entry which is preliminary data.</text>
</comment>
<evidence type="ECO:0000313" key="1">
    <source>
        <dbReference type="EMBL" id="MDA3731074.1"/>
    </source>
</evidence>
<dbReference type="Proteomes" id="UP001169242">
    <property type="component" value="Unassembled WGS sequence"/>
</dbReference>
<name>A0AA42J085_9FIRM</name>
<proteinExistence type="predicted"/>
<gene>
    <name evidence="1" type="ORF">PBV87_06170</name>
</gene>
<dbReference type="AlphaFoldDB" id="A0AA42J085"/>
<keyword evidence="2" id="KW-1185">Reference proteome</keyword>
<sequence>MKENGEIITKFKDGSLVESEEIYWSQDMVVNQYEDTVSKCIIKEIEGETYMFYEFKNGDYIFNGARPLYYVMKKQ</sequence>
<accession>A0AA42J085</accession>
<dbReference type="EMBL" id="JAQIFT010000025">
    <property type="protein sequence ID" value="MDA3731074.1"/>
    <property type="molecule type" value="Genomic_DNA"/>
</dbReference>
<protein>
    <submittedName>
        <fullName evidence="1">Uncharacterized protein</fullName>
    </submittedName>
</protein>
<reference evidence="1" key="1">
    <citation type="journal article" date="2023" name="Int. J. Syst. Evol. Microbiol.">
        <title>&lt;i&gt;Holtiella tumoricola&lt;/i&gt; gen. nov. sp. nov., isolated from a human clinical sample.</title>
        <authorList>
            <person name="Allen-Vercoe E."/>
            <person name="Daigneault M.C."/>
            <person name="Vancuren S.J."/>
            <person name="Cochrane K."/>
            <person name="O'Neal L.L."/>
            <person name="Sankaranarayanan K."/>
            <person name="Lawson P.A."/>
        </authorList>
    </citation>
    <scope>NUCLEOTIDE SEQUENCE</scope>
    <source>
        <strain evidence="1">CC70A</strain>
    </source>
</reference>